<name>A0A8K0GT59_9ROSA</name>
<keyword evidence="5" id="KW-0539">Nucleus</keyword>
<evidence type="ECO:0000313" key="8">
    <source>
        <dbReference type="EMBL" id="KAF3436556.1"/>
    </source>
</evidence>
<keyword evidence="2" id="KW-0805">Transcription regulation</keyword>
<evidence type="ECO:0000256" key="1">
    <source>
        <dbReference type="ARBA" id="ARBA00004123"/>
    </source>
</evidence>
<keyword evidence="9" id="KW-1185">Reference proteome</keyword>
<dbReference type="Gene3D" id="3.40.1810.10">
    <property type="entry name" value="Transcription factor, MADS-box"/>
    <property type="match status" value="1"/>
</dbReference>
<dbReference type="SUPFAM" id="SSF55455">
    <property type="entry name" value="SRF-like"/>
    <property type="match status" value="1"/>
</dbReference>
<keyword evidence="4" id="KW-0804">Transcription</keyword>
<protein>
    <recommendedName>
        <fullName evidence="7">MADS-box domain-containing protein</fullName>
    </recommendedName>
</protein>
<dbReference type="InterPro" id="IPR002100">
    <property type="entry name" value="TF_MADSbox"/>
</dbReference>
<sequence>MAPKKKRSSVEEQRQQKHVWFTKRRQGLFRKAAKLCVICDAQIAIVMLSEAGNPYAFGHPSADEILHHHLHRTNPVTWSISDRHGDQTKKLSEIVGNNQKYKQSLANYEEENKIMDVKDWIEKSFEACHTVEELGALKEKYMALLDNIKKRFLQKFDFDRVEKAGDHSFMSASINGGGMCDHNCFNAPGVLNGMSYPSLVNFEGVKKNIDCDGFDRFGMKYANEDLYDVVREARSCKLDSLSSVDSTGGGGGHDASASYVNFQRQPPLLSTNHVHVFDKVGSEHIHKELANGHHQSEGLYSNLGCFPQNVRSISSEKPVGF</sequence>
<comment type="caution">
    <text evidence="8">The sequence shown here is derived from an EMBL/GenBank/DDBJ whole genome shotgun (WGS) entry which is preliminary data.</text>
</comment>
<dbReference type="Proteomes" id="UP000796880">
    <property type="component" value="Unassembled WGS sequence"/>
</dbReference>
<dbReference type="PANTHER" id="PTHR11945">
    <property type="entry name" value="MADS BOX PROTEIN"/>
    <property type="match status" value="1"/>
</dbReference>
<evidence type="ECO:0000256" key="2">
    <source>
        <dbReference type="ARBA" id="ARBA00023015"/>
    </source>
</evidence>
<keyword evidence="3" id="KW-0238">DNA-binding</keyword>
<feature type="coiled-coil region" evidence="6">
    <location>
        <begin position="91"/>
        <end position="118"/>
    </location>
</feature>
<evidence type="ECO:0000256" key="3">
    <source>
        <dbReference type="ARBA" id="ARBA00023125"/>
    </source>
</evidence>
<evidence type="ECO:0000256" key="4">
    <source>
        <dbReference type="ARBA" id="ARBA00023163"/>
    </source>
</evidence>
<dbReference type="GO" id="GO:0005634">
    <property type="term" value="C:nucleus"/>
    <property type="evidence" value="ECO:0007669"/>
    <property type="project" value="UniProtKB-SubCell"/>
</dbReference>
<dbReference type="SMART" id="SM00432">
    <property type="entry name" value="MADS"/>
    <property type="match status" value="1"/>
</dbReference>
<dbReference type="EMBL" id="VOIH02000010">
    <property type="protein sequence ID" value="KAF3436556.1"/>
    <property type="molecule type" value="Genomic_DNA"/>
</dbReference>
<keyword evidence="6" id="KW-0175">Coiled coil</keyword>
<dbReference type="AlphaFoldDB" id="A0A8K0GT59"/>
<accession>A0A8K0GT59</accession>
<dbReference type="GO" id="GO:0000978">
    <property type="term" value="F:RNA polymerase II cis-regulatory region sequence-specific DNA binding"/>
    <property type="evidence" value="ECO:0007669"/>
    <property type="project" value="TreeGrafter"/>
</dbReference>
<dbReference type="PROSITE" id="PS50066">
    <property type="entry name" value="MADS_BOX_2"/>
    <property type="match status" value="1"/>
</dbReference>
<dbReference type="PANTHER" id="PTHR11945:SF629">
    <property type="entry name" value="OS02G0164450 PROTEIN"/>
    <property type="match status" value="1"/>
</dbReference>
<feature type="domain" description="MADS-box" evidence="7">
    <location>
        <begin position="1"/>
        <end position="61"/>
    </location>
</feature>
<dbReference type="PRINTS" id="PR00404">
    <property type="entry name" value="MADSDOMAIN"/>
</dbReference>
<dbReference type="OrthoDB" id="1194626at2759"/>
<dbReference type="InterPro" id="IPR036879">
    <property type="entry name" value="TF_MADSbox_sf"/>
</dbReference>
<evidence type="ECO:0000256" key="5">
    <source>
        <dbReference type="ARBA" id="ARBA00023242"/>
    </source>
</evidence>
<evidence type="ECO:0000256" key="6">
    <source>
        <dbReference type="SAM" id="Coils"/>
    </source>
</evidence>
<gene>
    <name evidence="8" type="ORF">FNV43_RR23648</name>
</gene>
<evidence type="ECO:0000259" key="7">
    <source>
        <dbReference type="PROSITE" id="PS50066"/>
    </source>
</evidence>
<reference evidence="8" key="1">
    <citation type="submission" date="2020-03" db="EMBL/GenBank/DDBJ databases">
        <title>A high-quality chromosome-level genome assembly of a woody plant with both climbing and erect habits, Rhamnella rubrinervis.</title>
        <authorList>
            <person name="Lu Z."/>
            <person name="Yang Y."/>
            <person name="Zhu X."/>
            <person name="Sun Y."/>
        </authorList>
    </citation>
    <scope>NUCLEOTIDE SEQUENCE</scope>
    <source>
        <strain evidence="8">BYM</strain>
        <tissue evidence="8">Leaf</tissue>
    </source>
</reference>
<dbReference type="GO" id="GO:0000981">
    <property type="term" value="F:DNA-binding transcription factor activity, RNA polymerase II-specific"/>
    <property type="evidence" value="ECO:0007669"/>
    <property type="project" value="TreeGrafter"/>
</dbReference>
<dbReference type="GO" id="GO:0046983">
    <property type="term" value="F:protein dimerization activity"/>
    <property type="evidence" value="ECO:0007669"/>
    <property type="project" value="InterPro"/>
</dbReference>
<comment type="subcellular location">
    <subcellularLocation>
        <location evidence="1">Nucleus</location>
    </subcellularLocation>
</comment>
<dbReference type="Pfam" id="PF00319">
    <property type="entry name" value="SRF-TF"/>
    <property type="match status" value="1"/>
</dbReference>
<organism evidence="8 9">
    <name type="scientific">Rhamnella rubrinervis</name>
    <dbReference type="NCBI Taxonomy" id="2594499"/>
    <lineage>
        <taxon>Eukaryota</taxon>
        <taxon>Viridiplantae</taxon>
        <taxon>Streptophyta</taxon>
        <taxon>Embryophyta</taxon>
        <taxon>Tracheophyta</taxon>
        <taxon>Spermatophyta</taxon>
        <taxon>Magnoliopsida</taxon>
        <taxon>eudicotyledons</taxon>
        <taxon>Gunneridae</taxon>
        <taxon>Pentapetalae</taxon>
        <taxon>rosids</taxon>
        <taxon>fabids</taxon>
        <taxon>Rosales</taxon>
        <taxon>Rhamnaceae</taxon>
        <taxon>rhamnoid group</taxon>
        <taxon>Rhamneae</taxon>
        <taxon>Rhamnella</taxon>
    </lineage>
</organism>
<evidence type="ECO:0000313" key="9">
    <source>
        <dbReference type="Proteomes" id="UP000796880"/>
    </source>
</evidence>
<proteinExistence type="predicted"/>